<accession>A0A8H3B8S0</accession>
<evidence type="ECO:0000313" key="2">
    <source>
        <dbReference type="Proteomes" id="UP000663841"/>
    </source>
</evidence>
<dbReference type="Proteomes" id="UP000663841">
    <property type="component" value="Unassembled WGS sequence"/>
</dbReference>
<dbReference type="AlphaFoldDB" id="A0A8H3B8S0"/>
<protein>
    <submittedName>
        <fullName evidence="1">Uncharacterized protein</fullName>
    </submittedName>
</protein>
<reference evidence="1" key="1">
    <citation type="submission" date="2021-01" db="EMBL/GenBank/DDBJ databases">
        <authorList>
            <person name="Kaushik A."/>
        </authorList>
    </citation>
    <scope>NUCLEOTIDE SEQUENCE</scope>
    <source>
        <strain evidence="1">AG3-T5</strain>
    </source>
</reference>
<gene>
    <name evidence="1" type="ORF">RDB_LOCUS125504</name>
</gene>
<evidence type="ECO:0000313" key="1">
    <source>
        <dbReference type="EMBL" id="CAE6450502.1"/>
    </source>
</evidence>
<organism evidence="1 2">
    <name type="scientific">Rhizoctonia solani</name>
    <dbReference type="NCBI Taxonomy" id="456999"/>
    <lineage>
        <taxon>Eukaryota</taxon>
        <taxon>Fungi</taxon>
        <taxon>Dikarya</taxon>
        <taxon>Basidiomycota</taxon>
        <taxon>Agaricomycotina</taxon>
        <taxon>Agaricomycetes</taxon>
        <taxon>Cantharellales</taxon>
        <taxon>Ceratobasidiaceae</taxon>
        <taxon>Rhizoctonia</taxon>
    </lineage>
</organism>
<name>A0A8H3B8S0_9AGAM</name>
<sequence length="442" mass="50464">MFPLRVSSICAYIACFLLSVYYRICSVASIKDAAAPKLLSSGGSKHSKPLPVETLDLIFLFYIASLLDDPKYATVRDYRTQQKEFMQELCKVARCSRAFNQVMNGSLCRIWASSWRRPSSLTRTSQSGMGHPPALGVWIITAETEFFPLNYSLAAYKALEIASINYHRGIEWSQPEQRFVRSLCISAYPHSLRQLEILRLHTPEEEVIRLVSDCCPGLTELRLVRCTMFNDPQCWHWRAHTRSQDHDYMQSSDPDTVVAYANRMAVLLRGFEQLEAIHIGHYLIGIDAVFRHRTNPAHKRHHPITDKMYHVDGAMVVSPTHLLATANQDGGPPIDWRAVRLADRGLWAQPCPLCEREFGSPIQRAEGLAAGILAAHFDTLKSVSFAGFLSDRRIRPSPWRVGREQYGDDLYVWADSPCYPQSRKMQQMVRQGDWWQPPQIIQ</sequence>
<dbReference type="EMBL" id="CAJMWW010000144">
    <property type="protein sequence ID" value="CAE6450502.1"/>
    <property type="molecule type" value="Genomic_DNA"/>
</dbReference>
<proteinExistence type="predicted"/>
<comment type="caution">
    <text evidence="1">The sequence shown here is derived from an EMBL/GenBank/DDBJ whole genome shotgun (WGS) entry which is preliminary data.</text>
</comment>